<evidence type="ECO:0000256" key="7">
    <source>
        <dbReference type="ARBA" id="ARBA00022741"/>
    </source>
</evidence>
<evidence type="ECO:0000256" key="3">
    <source>
        <dbReference type="ARBA" id="ARBA00012438"/>
    </source>
</evidence>
<dbReference type="CDD" id="cd00075">
    <property type="entry name" value="HATPase"/>
    <property type="match status" value="1"/>
</dbReference>
<keyword evidence="6 12" id="KW-0808">Transferase</keyword>
<evidence type="ECO:0000256" key="4">
    <source>
        <dbReference type="ARBA" id="ARBA00022475"/>
    </source>
</evidence>
<feature type="transmembrane region" description="Helical" evidence="10">
    <location>
        <begin position="128"/>
        <end position="145"/>
    </location>
</feature>
<dbReference type="CDD" id="cd00082">
    <property type="entry name" value="HisKA"/>
    <property type="match status" value="1"/>
</dbReference>
<evidence type="ECO:0000256" key="1">
    <source>
        <dbReference type="ARBA" id="ARBA00000085"/>
    </source>
</evidence>
<keyword evidence="5" id="KW-0597">Phosphoprotein</keyword>
<dbReference type="GO" id="GO:0005886">
    <property type="term" value="C:plasma membrane"/>
    <property type="evidence" value="ECO:0007669"/>
    <property type="project" value="UniProtKB-SubCell"/>
</dbReference>
<dbReference type="PRINTS" id="PR00344">
    <property type="entry name" value="BCTRLSENSOR"/>
</dbReference>
<dbReference type="InterPro" id="IPR036890">
    <property type="entry name" value="HATPase_C_sf"/>
</dbReference>
<keyword evidence="4" id="KW-1003">Cell membrane</keyword>
<dbReference type="SMART" id="SM00387">
    <property type="entry name" value="HATPase_c"/>
    <property type="match status" value="1"/>
</dbReference>
<evidence type="ECO:0000256" key="9">
    <source>
        <dbReference type="ARBA" id="ARBA00022840"/>
    </source>
</evidence>
<dbReference type="Proteomes" id="UP001302477">
    <property type="component" value="Chromosome"/>
</dbReference>
<dbReference type="RefSeq" id="WP_318955103.1">
    <property type="nucleotide sequence ID" value="NZ_CP137555.1"/>
</dbReference>
<evidence type="ECO:0000256" key="10">
    <source>
        <dbReference type="SAM" id="Phobius"/>
    </source>
</evidence>
<dbReference type="SMART" id="SM00388">
    <property type="entry name" value="HisKA"/>
    <property type="match status" value="1"/>
</dbReference>
<dbReference type="SUPFAM" id="SSF55874">
    <property type="entry name" value="ATPase domain of HSP90 chaperone/DNA topoisomerase II/histidine kinase"/>
    <property type="match status" value="1"/>
</dbReference>
<feature type="domain" description="Histidine kinase" evidence="11">
    <location>
        <begin position="202"/>
        <end position="407"/>
    </location>
</feature>
<dbReference type="EC" id="2.7.13.3" evidence="3"/>
<dbReference type="PANTHER" id="PTHR44936">
    <property type="entry name" value="SENSOR PROTEIN CREC"/>
    <property type="match status" value="1"/>
</dbReference>
<dbReference type="InterPro" id="IPR003661">
    <property type="entry name" value="HisK_dim/P_dom"/>
</dbReference>
<comment type="subcellular location">
    <subcellularLocation>
        <location evidence="2">Cell membrane</location>
        <topology evidence="2">Multi-pass membrane protein</topology>
    </subcellularLocation>
</comment>
<dbReference type="GO" id="GO:0005524">
    <property type="term" value="F:ATP binding"/>
    <property type="evidence" value="ECO:0007669"/>
    <property type="project" value="UniProtKB-KW"/>
</dbReference>
<comment type="catalytic activity">
    <reaction evidence="1">
        <text>ATP + protein L-histidine = ADP + protein N-phospho-L-histidine.</text>
        <dbReference type="EC" id="2.7.13.3"/>
    </reaction>
</comment>
<dbReference type="PANTHER" id="PTHR44936:SF10">
    <property type="entry name" value="SENSOR PROTEIN RSTB"/>
    <property type="match status" value="1"/>
</dbReference>
<organism evidence="12 13">
    <name type="scientific">Microbulbifer pacificus</name>
    <dbReference type="NCBI Taxonomy" id="407164"/>
    <lineage>
        <taxon>Bacteria</taxon>
        <taxon>Pseudomonadati</taxon>
        <taxon>Pseudomonadota</taxon>
        <taxon>Gammaproteobacteria</taxon>
        <taxon>Cellvibrionales</taxon>
        <taxon>Microbulbiferaceae</taxon>
        <taxon>Microbulbifer</taxon>
    </lineage>
</organism>
<proteinExistence type="predicted"/>
<dbReference type="Gene3D" id="3.30.565.10">
    <property type="entry name" value="Histidine kinase-like ATPase, C-terminal domain"/>
    <property type="match status" value="1"/>
</dbReference>
<reference evidence="12 13" key="1">
    <citation type="submission" date="2023-10" db="EMBL/GenBank/DDBJ databases">
        <title>Description of Microbulbifer bruguierae sp. nov., isolated from the sediments of mangrove plant Bruguiera sexangula and comparative genomic analyses of the genus Microbulbifer.</title>
        <authorList>
            <person name="Long M."/>
        </authorList>
    </citation>
    <scope>NUCLEOTIDE SEQUENCE [LARGE SCALE GENOMIC DNA]</scope>
    <source>
        <strain evidence="12 13">SPO729</strain>
    </source>
</reference>
<keyword evidence="10" id="KW-0812">Transmembrane</keyword>
<dbReference type="InterPro" id="IPR036097">
    <property type="entry name" value="HisK_dim/P_sf"/>
</dbReference>
<accession>A0AAU0N4X9</accession>
<dbReference type="KEGG" id="mpaf:R5R33_05825"/>
<protein>
    <recommendedName>
        <fullName evidence="3">histidine kinase</fullName>
        <ecNumber evidence="3">2.7.13.3</ecNumber>
    </recommendedName>
</protein>
<dbReference type="Pfam" id="PF02518">
    <property type="entry name" value="HATPase_c"/>
    <property type="match status" value="1"/>
</dbReference>
<evidence type="ECO:0000256" key="6">
    <source>
        <dbReference type="ARBA" id="ARBA00022679"/>
    </source>
</evidence>
<dbReference type="Pfam" id="PF00512">
    <property type="entry name" value="HisKA"/>
    <property type="match status" value="1"/>
</dbReference>
<dbReference type="GO" id="GO:0000155">
    <property type="term" value="F:phosphorelay sensor kinase activity"/>
    <property type="evidence" value="ECO:0007669"/>
    <property type="project" value="InterPro"/>
</dbReference>
<dbReference type="PROSITE" id="PS50109">
    <property type="entry name" value="HIS_KIN"/>
    <property type="match status" value="1"/>
</dbReference>
<evidence type="ECO:0000259" key="11">
    <source>
        <dbReference type="PROSITE" id="PS50109"/>
    </source>
</evidence>
<evidence type="ECO:0000256" key="5">
    <source>
        <dbReference type="ARBA" id="ARBA00022553"/>
    </source>
</evidence>
<dbReference type="EMBL" id="CP137555">
    <property type="protein sequence ID" value="WOX06651.1"/>
    <property type="molecule type" value="Genomic_DNA"/>
</dbReference>
<dbReference type="InterPro" id="IPR004358">
    <property type="entry name" value="Sig_transdc_His_kin-like_C"/>
</dbReference>
<keyword evidence="13" id="KW-1185">Reference proteome</keyword>
<keyword evidence="7" id="KW-0547">Nucleotide-binding</keyword>
<dbReference type="Gene3D" id="1.10.287.130">
    <property type="match status" value="1"/>
</dbReference>
<keyword evidence="8" id="KW-0418">Kinase</keyword>
<evidence type="ECO:0000313" key="13">
    <source>
        <dbReference type="Proteomes" id="UP001302477"/>
    </source>
</evidence>
<sequence>MYRALIRYLSLVLLGLAAAVWIADQAYIQRQSEVPGLEARLISEALKGYCEVNSCRAGNMPWPGLEFSRMSEFSLPENETKELARGRMLRAKSSTNENFYYVKIDDLIAQIGPFDESSQVENDWHTELFYLLLGVSVFLCFWPILRDLHQLKLAATRFARDRDPQHFRFPHSSFFSPISEAMIWMGNRLARSLALQKELSSTLSHELRTPISRLKFSVNTLPATGEEPTKAEMLEDLHELDQLVSEYLTFARQESERPLLDFSQVDLVDVVARLLDRLGQYSGKRIELIAPDSLRTRADIRSITRALKNLIENGIKYAQSEVRVGLYDDSGEVVVCIEDDGRGLEGEAFEDLFLPYVREKCVSKISGYGLGLAIVRKIVDWHGGHIIASHSIALGGARFELRLPDSPWEFDSLS</sequence>
<keyword evidence="10" id="KW-0472">Membrane</keyword>
<keyword evidence="9 12" id="KW-0067">ATP-binding</keyword>
<dbReference type="InterPro" id="IPR050980">
    <property type="entry name" value="2C_sensor_his_kinase"/>
</dbReference>
<keyword evidence="10" id="KW-1133">Transmembrane helix</keyword>
<evidence type="ECO:0000313" key="12">
    <source>
        <dbReference type="EMBL" id="WOX06651.1"/>
    </source>
</evidence>
<dbReference type="InterPro" id="IPR003594">
    <property type="entry name" value="HATPase_dom"/>
</dbReference>
<evidence type="ECO:0000256" key="8">
    <source>
        <dbReference type="ARBA" id="ARBA00022777"/>
    </source>
</evidence>
<dbReference type="InterPro" id="IPR005467">
    <property type="entry name" value="His_kinase_dom"/>
</dbReference>
<gene>
    <name evidence="12" type="ORF">R5R33_05825</name>
</gene>
<dbReference type="AlphaFoldDB" id="A0AAU0N4X9"/>
<dbReference type="SUPFAM" id="SSF47384">
    <property type="entry name" value="Homodimeric domain of signal transducing histidine kinase"/>
    <property type="match status" value="1"/>
</dbReference>
<name>A0AAU0N4X9_9GAMM</name>
<evidence type="ECO:0000256" key="2">
    <source>
        <dbReference type="ARBA" id="ARBA00004651"/>
    </source>
</evidence>